<accession>A0ABR0EJ37</accession>
<comment type="caution">
    <text evidence="1">The sequence shown here is derived from an EMBL/GenBank/DDBJ whole genome shotgun (WGS) entry which is preliminary data.</text>
</comment>
<evidence type="ECO:0000313" key="1">
    <source>
        <dbReference type="EMBL" id="KAK4501542.1"/>
    </source>
</evidence>
<keyword evidence="2" id="KW-1185">Reference proteome</keyword>
<organism evidence="1 2">
    <name type="scientific">Zasmidium cellare</name>
    <name type="common">Wine cellar mold</name>
    <name type="synonym">Racodium cellare</name>
    <dbReference type="NCBI Taxonomy" id="395010"/>
    <lineage>
        <taxon>Eukaryota</taxon>
        <taxon>Fungi</taxon>
        <taxon>Dikarya</taxon>
        <taxon>Ascomycota</taxon>
        <taxon>Pezizomycotina</taxon>
        <taxon>Dothideomycetes</taxon>
        <taxon>Dothideomycetidae</taxon>
        <taxon>Mycosphaerellales</taxon>
        <taxon>Mycosphaerellaceae</taxon>
        <taxon>Zasmidium</taxon>
    </lineage>
</organism>
<evidence type="ECO:0000313" key="2">
    <source>
        <dbReference type="Proteomes" id="UP001305779"/>
    </source>
</evidence>
<proteinExistence type="predicted"/>
<reference evidence="1 2" key="1">
    <citation type="journal article" date="2023" name="G3 (Bethesda)">
        <title>A chromosome-level genome assembly of Zasmidium syzygii isolated from banana leaves.</title>
        <authorList>
            <person name="van Westerhoven A.C."/>
            <person name="Mehrabi R."/>
            <person name="Talebi R."/>
            <person name="Steentjes M.B.F."/>
            <person name="Corcolon B."/>
            <person name="Chong P.A."/>
            <person name="Kema G.H.J."/>
            <person name="Seidl M.F."/>
        </authorList>
    </citation>
    <scope>NUCLEOTIDE SEQUENCE [LARGE SCALE GENOMIC DNA]</scope>
    <source>
        <strain evidence="1 2">P124</strain>
    </source>
</reference>
<name>A0ABR0EJ37_ZASCE</name>
<protein>
    <submittedName>
        <fullName evidence="1">Uncharacterized protein</fullName>
    </submittedName>
</protein>
<dbReference type="Proteomes" id="UP001305779">
    <property type="component" value="Unassembled WGS sequence"/>
</dbReference>
<gene>
    <name evidence="1" type="ORF">PRZ48_007351</name>
</gene>
<dbReference type="EMBL" id="JAXOVC010000005">
    <property type="protein sequence ID" value="KAK4501542.1"/>
    <property type="molecule type" value="Genomic_DNA"/>
</dbReference>
<sequence>MAGTKNSWCNGGDGNIVGGCAAGENHYCCIDESQAGAVIVEEMVVTLGFGTVITDIITVVDVEEPALVVTVLTVVLVVQAGGVWMQEQAVEITLAAADW</sequence>